<proteinExistence type="predicted"/>
<comment type="caution">
    <text evidence="1">The sequence shown here is derived from an EMBL/GenBank/DDBJ whole genome shotgun (WGS) entry which is preliminary data.</text>
</comment>
<reference evidence="1 2" key="1">
    <citation type="journal article" date="2022" name="bioRxiv">
        <title>The genome of the oomycete Peronosclerospora sorghi, a cosmopolitan pathogen of maize and sorghum, is inflated with dispersed pseudogenes.</title>
        <authorList>
            <person name="Fletcher K."/>
            <person name="Martin F."/>
            <person name="Isakeit T."/>
            <person name="Cavanaugh K."/>
            <person name="Magill C."/>
            <person name="Michelmore R."/>
        </authorList>
    </citation>
    <scope>NUCLEOTIDE SEQUENCE [LARGE SCALE GENOMIC DNA]</scope>
    <source>
        <strain evidence="1">P6</strain>
    </source>
</reference>
<gene>
    <name evidence="1" type="ORF">PsorP6_000699</name>
</gene>
<evidence type="ECO:0000313" key="1">
    <source>
        <dbReference type="EMBL" id="KAI9921276.1"/>
    </source>
</evidence>
<dbReference type="Proteomes" id="UP001163321">
    <property type="component" value="Chromosome 1"/>
</dbReference>
<name>A0ACC0WUB7_9STRA</name>
<organism evidence="1 2">
    <name type="scientific">Peronosclerospora sorghi</name>
    <dbReference type="NCBI Taxonomy" id="230839"/>
    <lineage>
        <taxon>Eukaryota</taxon>
        <taxon>Sar</taxon>
        <taxon>Stramenopiles</taxon>
        <taxon>Oomycota</taxon>
        <taxon>Peronosporomycetes</taxon>
        <taxon>Peronosporales</taxon>
        <taxon>Peronosporaceae</taxon>
        <taxon>Peronosclerospora</taxon>
    </lineage>
</organism>
<evidence type="ECO:0000313" key="2">
    <source>
        <dbReference type="Proteomes" id="UP001163321"/>
    </source>
</evidence>
<sequence length="246" mass="28166">MKTCGTVLETLRKKSAGTAVETVTTFSAQGRSNPNESRNVHCRGKWQERWHAMCSECFEKAQPYTHYPEHRLRLLLAGHNSFDHAWQTGYSYSNPTNRMWMLLTGSLPPHAWNGIVPSKLKIHEQNLLPYIYGIRFTSIGDEPGNEASKYGKTTMTAWRESFFKRLCRHSPRVCHCDHKTATETVTTDKGYKNECTTCLLDHAPVVVSFSGKRQFCWLFSPPLSKIESYGKQKTFPITVIFVLEVK</sequence>
<keyword evidence="2" id="KW-1185">Reference proteome</keyword>
<protein>
    <submittedName>
        <fullName evidence="1">Uncharacterized protein</fullName>
    </submittedName>
</protein>
<accession>A0ACC0WUB7</accession>
<dbReference type="EMBL" id="CM047580">
    <property type="protein sequence ID" value="KAI9921276.1"/>
    <property type="molecule type" value="Genomic_DNA"/>
</dbReference>